<dbReference type="AlphaFoldDB" id="A0A6P1V616"/>
<evidence type="ECO:0000313" key="2">
    <source>
        <dbReference type="EMBL" id="QHS50153.1"/>
    </source>
</evidence>
<sequence>MSNTHAWLATLSLTTLLFSGTCAAVFIPPEMPEAPPERASPPVTPALRLLSESTVLLHQILAELARGNAQRADPRCSDGDRQYSPGYLLSTGSRTLRCALRDGHPEWVSAGAPLKNESR</sequence>
<keyword evidence="1" id="KW-0732">Signal</keyword>
<organism evidence="2 3">
    <name type="scientific">Klebsiella michiganensis</name>
    <dbReference type="NCBI Taxonomy" id="1134687"/>
    <lineage>
        <taxon>Bacteria</taxon>
        <taxon>Pseudomonadati</taxon>
        <taxon>Pseudomonadota</taxon>
        <taxon>Gammaproteobacteria</taxon>
        <taxon>Enterobacterales</taxon>
        <taxon>Enterobacteriaceae</taxon>
        <taxon>Klebsiella/Raoultella group</taxon>
        <taxon>Klebsiella</taxon>
    </lineage>
</organism>
<evidence type="ECO:0000256" key="1">
    <source>
        <dbReference type="SAM" id="SignalP"/>
    </source>
</evidence>
<keyword evidence="2" id="KW-0614">Plasmid</keyword>
<protein>
    <recommendedName>
        <fullName evidence="4">DUF1496 domain-containing protein</fullName>
    </recommendedName>
</protein>
<name>A0A6P1V616_9ENTR</name>
<dbReference type="RefSeq" id="WP_162122909.1">
    <property type="nucleotide sequence ID" value="NZ_CP048111.1"/>
</dbReference>
<feature type="chain" id="PRO_5026987830" description="DUF1496 domain-containing protein" evidence="1">
    <location>
        <begin position="24"/>
        <end position="119"/>
    </location>
</feature>
<gene>
    <name evidence="2" type="ORF">GW952_31550</name>
</gene>
<evidence type="ECO:0000313" key="3">
    <source>
        <dbReference type="Proteomes" id="UP000464389"/>
    </source>
</evidence>
<geneLocation type="plasmid" evidence="2">
    <name>unnamed3</name>
</geneLocation>
<reference evidence="2 3" key="1">
    <citation type="submission" date="2020-01" db="EMBL/GenBank/DDBJ databases">
        <title>Bactrocera dorsalis gut bacteria genome.</title>
        <authorList>
            <person name="Zhang H."/>
            <person name="Cai Z."/>
        </authorList>
    </citation>
    <scope>NUCLEOTIDE SEQUENCE [LARGE SCALE GENOMIC DNA]</scope>
    <source>
        <strain evidence="2 3">BD177</strain>
        <plasmid evidence="2 3">unnamed3</plasmid>
    </source>
</reference>
<proteinExistence type="predicted"/>
<evidence type="ECO:0008006" key="4">
    <source>
        <dbReference type="Google" id="ProtNLM"/>
    </source>
</evidence>
<feature type="signal peptide" evidence="1">
    <location>
        <begin position="1"/>
        <end position="23"/>
    </location>
</feature>
<accession>A0A6P1V616</accession>
<dbReference type="Proteomes" id="UP000464389">
    <property type="component" value="Plasmid unnamed3"/>
</dbReference>
<dbReference type="EMBL" id="CP048111">
    <property type="protein sequence ID" value="QHS50153.1"/>
    <property type="molecule type" value="Genomic_DNA"/>
</dbReference>